<keyword evidence="3" id="KW-0946">Virion</keyword>
<reference evidence="4 5" key="1">
    <citation type="submission" date="2017-06" db="EMBL/GenBank/DDBJ databases">
        <authorList>
            <person name="Kim H.J."/>
            <person name="Triplett B.A."/>
        </authorList>
    </citation>
    <scope>NUCLEOTIDE SEQUENCE [LARGE SCALE GENOMIC DNA]</scope>
</reference>
<evidence type="ECO:0000256" key="1">
    <source>
        <dbReference type="ARBA" id="ARBA00004328"/>
    </source>
</evidence>
<sequence>MSKLFESNWDTAKAALLEGKDLTRNFDGSYNDNKKRVMNAVLENVRKDIAARSAPLMENATAGATSSGNVAVLNQVILPIIRRVMPTIIANEIVGVQPISGPVAQISTLRVRYADSVGGVNGVTAGAEALSPFDIARYYSGNENPANPGAATTSVLEGRPGNRLNVELVRQTVEAKTRRLSSRWTFEAAQDMQSQYGVDLEAEVMNAVATEITTEIDQEILGVLRALPGTPAAVYDQANVSGTATFVGDEFAALAILINRQSNLIASRTKRGPANWAVVSNTALTILQAATTSAFARTTVGTFEAPTNVKYAGMLNNSLRVYVDTYASDSTPVLVGYKGQGETDAAAYFCPYVPLTSTGVVIDPQTLEPLLGFMSRNAILTFTNSASSFGNSADYLGLIGIDASTLKFL</sequence>
<name>A0A2L0UZP5_9CAUD</name>
<keyword evidence="2" id="KW-0167">Capsid protein</keyword>
<protein>
    <submittedName>
        <fullName evidence="4">Major capsid protein</fullName>
    </submittedName>
</protein>
<dbReference type="GeneID" id="40088218"/>
<organism evidence="4 5">
    <name type="scientific">Agrobacterium phage Atu_ph07</name>
    <dbReference type="NCBI Taxonomy" id="2024264"/>
    <lineage>
        <taxon>Viruses</taxon>
        <taxon>Duplodnaviria</taxon>
        <taxon>Heunggongvirae</taxon>
        <taxon>Uroviricota</taxon>
        <taxon>Caudoviricetes</taxon>
        <taxon>Polybotosvirus</taxon>
        <taxon>Polybotosvirus Atuph07</taxon>
    </lineage>
</organism>
<evidence type="ECO:0000256" key="2">
    <source>
        <dbReference type="ARBA" id="ARBA00022561"/>
    </source>
</evidence>
<dbReference type="Pfam" id="PF07068">
    <property type="entry name" value="Gp23"/>
    <property type="match status" value="1"/>
</dbReference>
<evidence type="ECO:0000256" key="3">
    <source>
        <dbReference type="ARBA" id="ARBA00022844"/>
    </source>
</evidence>
<dbReference type="OrthoDB" id="2241at10239"/>
<evidence type="ECO:0000313" key="4">
    <source>
        <dbReference type="EMBL" id="AUZ94997.1"/>
    </source>
</evidence>
<dbReference type="RefSeq" id="YP_009611880.1">
    <property type="nucleotide sequence ID" value="NC_042013.1"/>
</dbReference>
<dbReference type="EMBL" id="MF403008">
    <property type="protein sequence ID" value="AUZ94997.1"/>
    <property type="molecule type" value="Genomic_DNA"/>
</dbReference>
<keyword evidence="5" id="KW-1185">Reference proteome</keyword>
<proteinExistence type="predicted"/>
<dbReference type="Proteomes" id="UP000223025">
    <property type="component" value="Segment"/>
</dbReference>
<comment type="subcellular location">
    <subcellularLocation>
        <location evidence="1">Virion</location>
    </subcellularLocation>
</comment>
<dbReference type="KEGG" id="vg:40088218"/>
<dbReference type="InterPro" id="IPR010762">
    <property type="entry name" value="Gp23/Gp24_T4-like"/>
</dbReference>
<accession>A0A2L0UZP5</accession>
<evidence type="ECO:0000313" key="5">
    <source>
        <dbReference type="Proteomes" id="UP000223025"/>
    </source>
</evidence>
<dbReference type="GO" id="GO:0019028">
    <property type="term" value="C:viral capsid"/>
    <property type="evidence" value="ECO:0007669"/>
    <property type="project" value="UniProtKB-KW"/>
</dbReference>